<dbReference type="EMBL" id="JBBPBN010000576">
    <property type="protein sequence ID" value="KAK8484404.1"/>
    <property type="molecule type" value="Genomic_DNA"/>
</dbReference>
<dbReference type="InterPro" id="IPR007789">
    <property type="entry name" value="DUF688"/>
</dbReference>
<feature type="region of interest" description="Disordered" evidence="1">
    <location>
        <begin position="141"/>
        <end position="161"/>
    </location>
</feature>
<proteinExistence type="predicted"/>
<evidence type="ECO:0000313" key="3">
    <source>
        <dbReference type="Proteomes" id="UP001396334"/>
    </source>
</evidence>
<dbReference type="PANTHER" id="PTHR34371">
    <property type="entry name" value="OS01G0551000 PROTEIN"/>
    <property type="match status" value="1"/>
</dbReference>
<sequence>MGSDCGSEKTPPPKLSLYSLPSKAKEPSWMATPPIHTSVSIPFKWEEAPGKPRPCGAASQSKPHSVRCLELPPRLLAEAKVSNMPSPTTTLDGPDAAGRLVSRTLSFRKGSPDDDRRVSKEKAAFGSSRWGSFRKHGRRVVQGSFDSSSTPVVDGGDTGGGAQVKITRVRRKGSLSSLSEARSHVLASIYESFKQVVLWRRGQEKTKKKNCS</sequence>
<feature type="region of interest" description="Disordered" evidence="1">
    <location>
        <begin position="45"/>
        <end position="66"/>
    </location>
</feature>
<name>A0ABR1ZUK9_9ROSI</name>
<gene>
    <name evidence="2" type="ORF">V6N11_001662</name>
</gene>
<comment type="caution">
    <text evidence="2">The sequence shown here is derived from an EMBL/GenBank/DDBJ whole genome shotgun (WGS) entry which is preliminary data.</text>
</comment>
<keyword evidence="3" id="KW-1185">Reference proteome</keyword>
<evidence type="ECO:0000313" key="2">
    <source>
        <dbReference type="EMBL" id="KAK8484404.1"/>
    </source>
</evidence>
<dbReference type="Proteomes" id="UP001396334">
    <property type="component" value="Unassembled WGS sequence"/>
</dbReference>
<protein>
    <submittedName>
        <fullName evidence="2">Uncharacterized protein</fullName>
    </submittedName>
</protein>
<dbReference type="PANTHER" id="PTHR34371:SF6">
    <property type="entry name" value="MEMBRANE-ASSOCIATED KINASE REGULATOR 6"/>
    <property type="match status" value="1"/>
</dbReference>
<feature type="region of interest" description="Disordered" evidence="1">
    <location>
        <begin position="1"/>
        <end position="20"/>
    </location>
</feature>
<organism evidence="2 3">
    <name type="scientific">Hibiscus sabdariffa</name>
    <name type="common">roselle</name>
    <dbReference type="NCBI Taxonomy" id="183260"/>
    <lineage>
        <taxon>Eukaryota</taxon>
        <taxon>Viridiplantae</taxon>
        <taxon>Streptophyta</taxon>
        <taxon>Embryophyta</taxon>
        <taxon>Tracheophyta</taxon>
        <taxon>Spermatophyta</taxon>
        <taxon>Magnoliopsida</taxon>
        <taxon>eudicotyledons</taxon>
        <taxon>Gunneridae</taxon>
        <taxon>Pentapetalae</taxon>
        <taxon>rosids</taxon>
        <taxon>malvids</taxon>
        <taxon>Malvales</taxon>
        <taxon>Malvaceae</taxon>
        <taxon>Malvoideae</taxon>
        <taxon>Hibiscus</taxon>
    </lineage>
</organism>
<dbReference type="Pfam" id="PF05097">
    <property type="entry name" value="DUF688"/>
    <property type="match status" value="1"/>
</dbReference>
<reference evidence="2 3" key="1">
    <citation type="journal article" date="2024" name="G3 (Bethesda)">
        <title>Genome assembly of Hibiscus sabdariffa L. provides insights into metabolisms of medicinal natural products.</title>
        <authorList>
            <person name="Kim T."/>
        </authorList>
    </citation>
    <scope>NUCLEOTIDE SEQUENCE [LARGE SCALE GENOMIC DNA]</scope>
    <source>
        <strain evidence="2">TK-2024</strain>
        <tissue evidence="2">Old leaves</tissue>
    </source>
</reference>
<accession>A0ABR1ZUK9</accession>
<evidence type="ECO:0000256" key="1">
    <source>
        <dbReference type="SAM" id="MobiDB-lite"/>
    </source>
</evidence>